<dbReference type="CDD" id="cd09274">
    <property type="entry name" value="RNase_HI_RT_Ty3"/>
    <property type="match status" value="1"/>
</dbReference>
<dbReference type="InterPro" id="IPR050951">
    <property type="entry name" value="Retrovirus_Pol_polyprotein"/>
</dbReference>
<evidence type="ECO:0000256" key="1">
    <source>
        <dbReference type="ARBA" id="ARBA00012493"/>
    </source>
</evidence>
<dbReference type="PANTHER" id="PTHR37984">
    <property type="entry name" value="PROTEIN CBG26694"/>
    <property type="match status" value="1"/>
</dbReference>
<keyword evidence="3" id="KW-0548">Nucleotidyltransferase</keyword>
<dbReference type="Pfam" id="PF17917">
    <property type="entry name" value="RT_RNaseH"/>
    <property type="match status" value="1"/>
</dbReference>
<keyword evidence="2" id="KW-0808">Transferase</keyword>
<dbReference type="EMBL" id="NCKU01014441">
    <property type="protein sequence ID" value="RWR99586.1"/>
    <property type="molecule type" value="Genomic_DNA"/>
</dbReference>
<evidence type="ECO:0000313" key="10">
    <source>
        <dbReference type="EMBL" id="RWR99586.1"/>
    </source>
</evidence>
<dbReference type="InterPro" id="IPR036397">
    <property type="entry name" value="RNaseH_sf"/>
</dbReference>
<dbReference type="Proteomes" id="UP000285301">
    <property type="component" value="Unassembled WGS sequence"/>
</dbReference>
<reference evidence="10 11" key="1">
    <citation type="journal article" date="2018" name="Gigascience">
        <title>Genomes of trombidid mites reveal novel predicted allergens and laterally-transferred genes associated with secondary metabolism.</title>
        <authorList>
            <person name="Dong X."/>
            <person name="Chaisiri K."/>
            <person name="Xia D."/>
            <person name="Armstrong S.D."/>
            <person name="Fang Y."/>
            <person name="Donnelly M.J."/>
            <person name="Kadowaki T."/>
            <person name="McGarry J.W."/>
            <person name="Darby A.C."/>
            <person name="Makepeace B.L."/>
        </authorList>
    </citation>
    <scope>NUCLEOTIDE SEQUENCE [LARGE SCALE GENOMIC DNA]</scope>
    <source>
        <strain evidence="10">UoL-WK</strain>
    </source>
</reference>
<feature type="coiled-coil region" evidence="8">
    <location>
        <begin position="572"/>
        <end position="599"/>
    </location>
</feature>
<dbReference type="STRING" id="1965070.A0A3S3NBR3"/>
<dbReference type="GO" id="GO:0016787">
    <property type="term" value="F:hydrolase activity"/>
    <property type="evidence" value="ECO:0007669"/>
    <property type="project" value="UniProtKB-KW"/>
</dbReference>
<dbReference type="AlphaFoldDB" id="A0A3S3NBR3"/>
<name>A0A3S3NBR3_9ACAR</name>
<evidence type="ECO:0000256" key="4">
    <source>
        <dbReference type="ARBA" id="ARBA00022722"/>
    </source>
</evidence>
<dbReference type="PANTHER" id="PTHR37984:SF5">
    <property type="entry name" value="PROTEIN NYNRIN-LIKE"/>
    <property type="match status" value="1"/>
</dbReference>
<dbReference type="Gene3D" id="1.10.340.70">
    <property type="match status" value="1"/>
</dbReference>
<evidence type="ECO:0000256" key="3">
    <source>
        <dbReference type="ARBA" id="ARBA00022695"/>
    </source>
</evidence>
<dbReference type="SUPFAM" id="SSF56672">
    <property type="entry name" value="DNA/RNA polymerases"/>
    <property type="match status" value="1"/>
</dbReference>
<dbReference type="InterPro" id="IPR043502">
    <property type="entry name" value="DNA/RNA_pol_sf"/>
</dbReference>
<keyword evidence="5" id="KW-0255">Endonuclease</keyword>
<dbReference type="SUPFAM" id="SSF53098">
    <property type="entry name" value="Ribonuclease H-like"/>
    <property type="match status" value="1"/>
</dbReference>
<evidence type="ECO:0000256" key="7">
    <source>
        <dbReference type="ARBA" id="ARBA00022918"/>
    </source>
</evidence>
<keyword evidence="6" id="KW-0378">Hydrolase</keyword>
<keyword evidence="4" id="KW-0540">Nuclease</keyword>
<dbReference type="GO" id="GO:0042575">
    <property type="term" value="C:DNA polymerase complex"/>
    <property type="evidence" value="ECO:0007669"/>
    <property type="project" value="UniProtKB-ARBA"/>
</dbReference>
<dbReference type="Gene3D" id="3.30.420.10">
    <property type="entry name" value="Ribonuclease H-like superfamily/Ribonuclease H"/>
    <property type="match status" value="1"/>
</dbReference>
<evidence type="ECO:0000256" key="2">
    <source>
        <dbReference type="ARBA" id="ARBA00022679"/>
    </source>
</evidence>
<organism evidence="10 11">
    <name type="scientific">Dinothrombium tinctorium</name>
    <dbReference type="NCBI Taxonomy" id="1965070"/>
    <lineage>
        <taxon>Eukaryota</taxon>
        <taxon>Metazoa</taxon>
        <taxon>Ecdysozoa</taxon>
        <taxon>Arthropoda</taxon>
        <taxon>Chelicerata</taxon>
        <taxon>Arachnida</taxon>
        <taxon>Acari</taxon>
        <taxon>Acariformes</taxon>
        <taxon>Trombidiformes</taxon>
        <taxon>Prostigmata</taxon>
        <taxon>Anystina</taxon>
        <taxon>Parasitengona</taxon>
        <taxon>Trombidioidea</taxon>
        <taxon>Trombidiidae</taxon>
        <taxon>Dinothrombium</taxon>
    </lineage>
</organism>
<comment type="caution">
    <text evidence="10">The sequence shown here is derived from an EMBL/GenBank/DDBJ whole genome shotgun (WGS) entry which is preliminary data.</text>
</comment>
<dbReference type="Gene3D" id="3.10.20.370">
    <property type="match status" value="1"/>
</dbReference>
<accession>A0A3S3NBR3</accession>
<keyword evidence="7" id="KW-0695">RNA-directed DNA polymerase</keyword>
<protein>
    <recommendedName>
        <fullName evidence="1">RNA-directed DNA polymerase</fullName>
        <ecNumber evidence="1">2.7.7.49</ecNumber>
    </recommendedName>
</protein>
<dbReference type="GO" id="GO:0003964">
    <property type="term" value="F:RNA-directed DNA polymerase activity"/>
    <property type="evidence" value="ECO:0007669"/>
    <property type="project" value="UniProtKB-KW"/>
</dbReference>
<evidence type="ECO:0000313" key="11">
    <source>
        <dbReference type="Proteomes" id="UP000285301"/>
    </source>
</evidence>
<dbReference type="EC" id="2.7.7.49" evidence="1"/>
<dbReference type="PROSITE" id="PS50994">
    <property type="entry name" value="INTEGRASE"/>
    <property type="match status" value="1"/>
</dbReference>
<dbReference type="GO" id="GO:0003676">
    <property type="term" value="F:nucleic acid binding"/>
    <property type="evidence" value="ECO:0007669"/>
    <property type="project" value="InterPro"/>
</dbReference>
<dbReference type="GO" id="GO:0004519">
    <property type="term" value="F:endonuclease activity"/>
    <property type="evidence" value="ECO:0007669"/>
    <property type="project" value="UniProtKB-KW"/>
</dbReference>
<evidence type="ECO:0000256" key="5">
    <source>
        <dbReference type="ARBA" id="ARBA00022759"/>
    </source>
</evidence>
<proteinExistence type="predicted"/>
<dbReference type="FunFam" id="1.10.340.70:FF:000001">
    <property type="entry name" value="Retrovirus-related Pol polyprotein from transposon gypsy-like Protein"/>
    <property type="match status" value="1"/>
</dbReference>
<gene>
    <name evidence="10" type="ORF">B4U79_15333</name>
</gene>
<sequence>AEEKKAFDELKKSLCTAPILSFFDENLKTQLHTDASRKGIGAVLIQIDEKDSEIVIAYYSRTLCSAEKNYSGIELELLAIVNGIKRFHTYLLGRKFEIITDSSSLTYLMRVKDINSKLSRWAIFLQEYDFILKHRKGEENALCDFLSRNPFFKVCERHNSSNTFLNESDEILSNYCVKCDPYEKSKPTTDQSEIINESTALKECCILENDEFILLSDFQIPKLDQVQILLTETILDKLNEIAKLQYEDKYYKHIIDILKGNHKGKNKALRKSAYNYEIRNEKLYRVVACGNDFKNVLVVPNALIPEILCIMHDCLMNGGHLGIRKTFERVKQRFYWRTMMKDVVRWVTSCKVCQQVKHYKNKSGKLMPIPPGDRPFSQIGLDVIGMLPTTARGNRFIIVVICYLTKYAITKAVKQITARDIADFLMKDVILQYSAFDILISDNGLNFRSEIIKELVSLMKAKHRFTTTYKPSTAGLVERFNRQIIQLLKSYLSEDVREWDVLLPYVTHMYNVSYHASTKSNPFYLTRGYFAKLPIDMYIEDQSRVNKDQSVGSQNSENNLQTCKNQFVYEISINLQKAREIAKKNIENAQSNYKKYYDSDKNTKEFEIGEKCLVHYPIQRIGYGNKLYPKWIGPFTIVHKINSLVYEVEADDGKMYLDRIHISKMKPYVERNKNDASTLKQNNDRPKRTKQLPKYLFDYYLGSK</sequence>
<feature type="domain" description="Integrase catalytic" evidence="9">
    <location>
        <begin position="371"/>
        <end position="530"/>
    </location>
</feature>
<dbReference type="Pfam" id="PF17921">
    <property type="entry name" value="Integrase_H2C2"/>
    <property type="match status" value="1"/>
</dbReference>
<keyword evidence="11" id="KW-1185">Reference proteome</keyword>
<dbReference type="FunFam" id="3.10.20.370:FF:000001">
    <property type="entry name" value="Retrovirus-related Pol polyprotein from transposon 17.6-like protein"/>
    <property type="match status" value="1"/>
</dbReference>
<dbReference type="OrthoDB" id="6491597at2759"/>
<evidence type="ECO:0000256" key="6">
    <source>
        <dbReference type="ARBA" id="ARBA00022801"/>
    </source>
</evidence>
<dbReference type="InterPro" id="IPR041373">
    <property type="entry name" value="RT_RNaseH"/>
</dbReference>
<keyword evidence="8" id="KW-0175">Coiled coil</keyword>
<dbReference type="InterPro" id="IPR012337">
    <property type="entry name" value="RNaseH-like_sf"/>
</dbReference>
<evidence type="ECO:0000256" key="8">
    <source>
        <dbReference type="SAM" id="Coils"/>
    </source>
</evidence>
<feature type="non-terminal residue" evidence="10">
    <location>
        <position position="1"/>
    </location>
</feature>
<dbReference type="InterPro" id="IPR041588">
    <property type="entry name" value="Integrase_H2C2"/>
</dbReference>
<dbReference type="GO" id="GO:0015074">
    <property type="term" value="P:DNA integration"/>
    <property type="evidence" value="ECO:0007669"/>
    <property type="project" value="InterPro"/>
</dbReference>
<evidence type="ECO:0000259" key="9">
    <source>
        <dbReference type="PROSITE" id="PS50994"/>
    </source>
</evidence>
<dbReference type="InterPro" id="IPR001584">
    <property type="entry name" value="Integrase_cat-core"/>
</dbReference>